<accession>A0ABP8Y5A7</accession>
<dbReference type="Proteomes" id="UP001499974">
    <property type="component" value="Unassembled WGS sequence"/>
</dbReference>
<keyword evidence="2" id="KW-0812">Transmembrane</keyword>
<evidence type="ECO:0000313" key="3">
    <source>
        <dbReference type="EMBL" id="GAA4721491.1"/>
    </source>
</evidence>
<evidence type="ECO:0000256" key="1">
    <source>
        <dbReference type="SAM" id="MobiDB-lite"/>
    </source>
</evidence>
<proteinExistence type="predicted"/>
<dbReference type="RefSeq" id="WP_345524251.1">
    <property type="nucleotide sequence ID" value="NZ_BAABKM010000005.1"/>
</dbReference>
<evidence type="ECO:0008006" key="5">
    <source>
        <dbReference type="Google" id="ProtNLM"/>
    </source>
</evidence>
<keyword evidence="2" id="KW-1133">Transmembrane helix</keyword>
<feature type="region of interest" description="Disordered" evidence="1">
    <location>
        <begin position="33"/>
        <end position="59"/>
    </location>
</feature>
<comment type="caution">
    <text evidence="3">The sequence shown here is derived from an EMBL/GenBank/DDBJ whole genome shotgun (WGS) entry which is preliminary data.</text>
</comment>
<feature type="transmembrane region" description="Helical" evidence="2">
    <location>
        <begin position="108"/>
        <end position="127"/>
    </location>
</feature>
<feature type="compositionally biased region" description="Pro residues" evidence="1">
    <location>
        <begin position="43"/>
        <end position="54"/>
    </location>
</feature>
<dbReference type="EMBL" id="BAABKM010000005">
    <property type="protein sequence ID" value="GAA4721491.1"/>
    <property type="molecule type" value="Genomic_DNA"/>
</dbReference>
<name>A0ABP8Y5A7_9ACTN</name>
<organism evidence="3 4">
    <name type="scientific">Nocardioides conyzicola</name>
    <dbReference type="NCBI Taxonomy" id="1651781"/>
    <lineage>
        <taxon>Bacteria</taxon>
        <taxon>Bacillati</taxon>
        <taxon>Actinomycetota</taxon>
        <taxon>Actinomycetes</taxon>
        <taxon>Propionibacteriales</taxon>
        <taxon>Nocardioidaceae</taxon>
        <taxon>Nocardioides</taxon>
    </lineage>
</organism>
<evidence type="ECO:0000313" key="4">
    <source>
        <dbReference type="Proteomes" id="UP001499974"/>
    </source>
</evidence>
<sequence length="167" mass="17858">MPEHPHDDEFDLGPEADAAISADERAWQAIIDNYGDRVELDDPPPTAPPSPPVGPVSDAPFAGRFGDPRAFIAPADEVDDLPDDVDEVDGFIPPEPPPLPTVAPDRGLAWAGVFGSPVVLLVCLILSVSIPAWLGYLLVIGFVGGFLYLVLHMSREPRDPFDDGAQV</sequence>
<keyword evidence="2" id="KW-0472">Membrane</keyword>
<gene>
    <name evidence="3" type="ORF">GCM10023349_47420</name>
</gene>
<reference evidence="4" key="1">
    <citation type="journal article" date="2019" name="Int. J. Syst. Evol. Microbiol.">
        <title>The Global Catalogue of Microorganisms (GCM) 10K type strain sequencing project: providing services to taxonomists for standard genome sequencing and annotation.</title>
        <authorList>
            <consortium name="The Broad Institute Genomics Platform"/>
            <consortium name="The Broad Institute Genome Sequencing Center for Infectious Disease"/>
            <person name="Wu L."/>
            <person name="Ma J."/>
        </authorList>
    </citation>
    <scope>NUCLEOTIDE SEQUENCE [LARGE SCALE GENOMIC DNA]</scope>
    <source>
        <strain evidence="4">JCM 18531</strain>
    </source>
</reference>
<feature type="transmembrane region" description="Helical" evidence="2">
    <location>
        <begin position="133"/>
        <end position="151"/>
    </location>
</feature>
<evidence type="ECO:0000256" key="2">
    <source>
        <dbReference type="SAM" id="Phobius"/>
    </source>
</evidence>
<protein>
    <recommendedName>
        <fullName evidence="5">DUF308 domain-containing protein</fullName>
    </recommendedName>
</protein>
<keyword evidence="4" id="KW-1185">Reference proteome</keyword>